<dbReference type="GO" id="GO:0031966">
    <property type="term" value="C:mitochondrial membrane"/>
    <property type="evidence" value="ECO:0007669"/>
    <property type="project" value="UniProtKB-SubCell"/>
</dbReference>
<dbReference type="GO" id="GO:0045259">
    <property type="term" value="C:proton-transporting ATP synthase complex"/>
    <property type="evidence" value="ECO:0007669"/>
    <property type="project" value="UniProtKB-KW"/>
</dbReference>
<evidence type="ECO:0000256" key="12">
    <source>
        <dbReference type="RuleBase" id="RU003661"/>
    </source>
</evidence>
<organism evidence="14">
    <name type="scientific">Dicyphus sp</name>
    <dbReference type="NCBI Taxonomy" id="2931289"/>
    <lineage>
        <taxon>Eukaryota</taxon>
        <taxon>Metazoa</taxon>
        <taxon>Ecdysozoa</taxon>
        <taxon>Arthropoda</taxon>
        <taxon>Hexapoda</taxon>
        <taxon>Insecta</taxon>
        <taxon>Pterygota</taxon>
        <taxon>Neoptera</taxon>
        <taxon>Paraneoptera</taxon>
        <taxon>Hemiptera</taxon>
        <taxon>Heteroptera</taxon>
        <taxon>Panheteroptera</taxon>
        <taxon>Cimicomorpha</taxon>
        <taxon>Miridae</taxon>
        <taxon>Dicyphina</taxon>
        <taxon>Dicyphus</taxon>
    </lineage>
</organism>
<evidence type="ECO:0000256" key="2">
    <source>
        <dbReference type="ARBA" id="ARBA00008892"/>
    </source>
</evidence>
<keyword evidence="10 12" id="KW-0496">Mitochondrion</keyword>
<evidence type="ECO:0000256" key="9">
    <source>
        <dbReference type="ARBA" id="ARBA00023065"/>
    </source>
</evidence>
<evidence type="ECO:0000256" key="11">
    <source>
        <dbReference type="ARBA" id="ARBA00023136"/>
    </source>
</evidence>
<evidence type="ECO:0000256" key="7">
    <source>
        <dbReference type="ARBA" id="ARBA00022781"/>
    </source>
</evidence>
<evidence type="ECO:0000313" key="14">
    <source>
        <dbReference type="EMBL" id="UPL65936.1"/>
    </source>
</evidence>
<comment type="subunit">
    <text evidence="3">F-type ATPases have 2 components, CF(1) - the catalytic core - and CF(0) - the membrane proton channel.</text>
</comment>
<dbReference type="GO" id="GO:0015986">
    <property type="term" value="P:proton motive force-driven ATP synthesis"/>
    <property type="evidence" value="ECO:0007669"/>
    <property type="project" value="InterPro"/>
</dbReference>
<dbReference type="EMBL" id="MW619696">
    <property type="protein sequence ID" value="UPL65936.1"/>
    <property type="molecule type" value="Genomic_DNA"/>
</dbReference>
<feature type="transmembrane region" description="Helical" evidence="13">
    <location>
        <begin position="12"/>
        <end position="31"/>
    </location>
</feature>
<keyword evidence="4 12" id="KW-0813">Transport</keyword>
<comment type="similarity">
    <text evidence="2 12">Belongs to the ATPase protein 8 family.</text>
</comment>
<evidence type="ECO:0000256" key="8">
    <source>
        <dbReference type="ARBA" id="ARBA00022989"/>
    </source>
</evidence>
<name>A0A8T9ZXZ0_9HEMI</name>
<geneLocation type="mitochondrion" evidence="14"/>
<comment type="subcellular location">
    <subcellularLocation>
        <location evidence="1 12">Mitochondrion membrane</location>
        <topology evidence="1 12">Single-pass membrane protein</topology>
    </subcellularLocation>
</comment>
<accession>A0A8T9ZXZ0</accession>
<dbReference type="AlphaFoldDB" id="A0A8T9ZXZ0"/>
<dbReference type="InterPro" id="IPR001421">
    <property type="entry name" value="ATP8_metazoa"/>
</dbReference>
<proteinExistence type="inferred from homology"/>
<protein>
    <recommendedName>
        <fullName evidence="12">ATP synthase complex subunit 8</fullName>
    </recommendedName>
</protein>
<evidence type="ECO:0000256" key="6">
    <source>
        <dbReference type="ARBA" id="ARBA00022692"/>
    </source>
</evidence>
<keyword evidence="8 13" id="KW-1133">Transmembrane helix</keyword>
<dbReference type="GO" id="GO:0015078">
    <property type="term" value="F:proton transmembrane transporter activity"/>
    <property type="evidence" value="ECO:0007669"/>
    <property type="project" value="InterPro"/>
</dbReference>
<dbReference type="Pfam" id="PF00895">
    <property type="entry name" value="ATP-synt_8"/>
    <property type="match status" value="1"/>
</dbReference>
<keyword evidence="11 13" id="KW-0472">Membrane</keyword>
<keyword evidence="7 12" id="KW-0375">Hydrogen ion transport</keyword>
<keyword evidence="5 12" id="KW-0138">CF(0)</keyword>
<keyword evidence="9 12" id="KW-0406">Ion transport</keyword>
<sequence>MPQMSPMWWTTMFYVFITIFMMFIIMMYFNYEMKILNKTSIKKKMTQNPWKW</sequence>
<keyword evidence="6 12" id="KW-0812">Transmembrane</keyword>
<reference evidence="14" key="1">
    <citation type="journal article" date="2022" name="Cladistics">
        <title>Diversification of the phytophagous lineages of true bugs (Insecta: Hemiptera: Heteroptera) shortly after that of the flowering plants.</title>
        <authorList>
            <person name="Ye F."/>
            <person name="Kment P."/>
            <person name="Redei D."/>
            <person name="Luo J.Y."/>
            <person name="Wang Y.H."/>
            <person name="Kuechler S.M."/>
            <person name="Zhang W.W."/>
            <person name="Chen P.P."/>
            <person name="Wu H.Y."/>
            <person name="Wu Y.Z."/>
            <person name="Sun X.Y."/>
            <person name="Ding L."/>
            <person name="Wang Y.R."/>
            <person name="Xie Q."/>
        </authorList>
    </citation>
    <scope>NUCLEOTIDE SEQUENCE</scope>
</reference>
<evidence type="ECO:0000256" key="13">
    <source>
        <dbReference type="SAM" id="Phobius"/>
    </source>
</evidence>
<evidence type="ECO:0000256" key="10">
    <source>
        <dbReference type="ARBA" id="ARBA00023128"/>
    </source>
</evidence>
<evidence type="ECO:0000256" key="4">
    <source>
        <dbReference type="ARBA" id="ARBA00022448"/>
    </source>
</evidence>
<evidence type="ECO:0000256" key="3">
    <source>
        <dbReference type="ARBA" id="ARBA00011291"/>
    </source>
</evidence>
<evidence type="ECO:0000256" key="5">
    <source>
        <dbReference type="ARBA" id="ARBA00022547"/>
    </source>
</evidence>
<evidence type="ECO:0000256" key="1">
    <source>
        <dbReference type="ARBA" id="ARBA00004304"/>
    </source>
</evidence>